<reference evidence="3 4" key="1">
    <citation type="submission" date="2018-05" db="EMBL/GenBank/DDBJ databases">
        <title>Reference genomes for bee gut microbiota database.</title>
        <authorList>
            <person name="Ellegaard K.M."/>
        </authorList>
    </citation>
    <scope>NUCLEOTIDE SEQUENCE [LARGE SCALE GENOMIC DNA]</scope>
    <source>
        <strain evidence="3 4">ESL0186</strain>
    </source>
</reference>
<dbReference type="PANTHER" id="PTHR24320:SF274">
    <property type="entry name" value="CHAIN DEHYDROGENASE, PUTATIVE (AFU_ORTHOLOGUE AFUA_4G00440)-RELATED"/>
    <property type="match status" value="1"/>
</dbReference>
<evidence type="ECO:0000313" key="3">
    <source>
        <dbReference type="EMBL" id="AWM74513.1"/>
    </source>
</evidence>
<dbReference type="Pfam" id="PF00106">
    <property type="entry name" value="adh_short"/>
    <property type="match status" value="1"/>
</dbReference>
<dbReference type="SUPFAM" id="SSF51735">
    <property type="entry name" value="NAD(P)-binding Rossmann-fold domains"/>
    <property type="match status" value="1"/>
</dbReference>
<name>A0ABM6VXQ8_9LACO</name>
<dbReference type="Proteomes" id="UP000246036">
    <property type="component" value="Chromosome"/>
</dbReference>
<accession>A0ABM6VXQ8</accession>
<keyword evidence="2" id="KW-0560">Oxidoreductase</keyword>
<dbReference type="InterPro" id="IPR002347">
    <property type="entry name" value="SDR_fam"/>
</dbReference>
<dbReference type="PANTHER" id="PTHR24320">
    <property type="entry name" value="RETINOL DEHYDROGENASE"/>
    <property type="match status" value="1"/>
</dbReference>
<gene>
    <name evidence="3" type="ORF">DKL58_00175</name>
</gene>
<dbReference type="RefSeq" id="WP_109585650.1">
    <property type="nucleotide sequence ID" value="NZ_CP029477.1"/>
</dbReference>
<dbReference type="PRINTS" id="PR00081">
    <property type="entry name" value="GDHRDH"/>
</dbReference>
<dbReference type="EMBL" id="CP029477">
    <property type="protein sequence ID" value="AWM74513.1"/>
    <property type="molecule type" value="Genomic_DNA"/>
</dbReference>
<comment type="similarity">
    <text evidence="1">Belongs to the short-chain dehydrogenases/reductases (SDR) family.</text>
</comment>
<evidence type="ECO:0000256" key="2">
    <source>
        <dbReference type="ARBA" id="ARBA00023002"/>
    </source>
</evidence>
<evidence type="ECO:0000313" key="4">
    <source>
        <dbReference type="Proteomes" id="UP000246036"/>
    </source>
</evidence>
<protein>
    <submittedName>
        <fullName evidence="3">Daunorubicin C-13 ketoreductase</fullName>
    </submittedName>
</protein>
<organism evidence="3 4">
    <name type="scientific">Lactobacillus kullabergensis</name>
    <dbReference type="NCBI Taxonomy" id="1218493"/>
    <lineage>
        <taxon>Bacteria</taxon>
        <taxon>Bacillati</taxon>
        <taxon>Bacillota</taxon>
        <taxon>Bacilli</taxon>
        <taxon>Lactobacillales</taxon>
        <taxon>Lactobacillaceae</taxon>
        <taxon>Lactobacillus</taxon>
    </lineage>
</organism>
<evidence type="ECO:0000256" key="1">
    <source>
        <dbReference type="ARBA" id="ARBA00006484"/>
    </source>
</evidence>
<sequence length="236" mass="26431">MKILVTGSTTGIGFLTARKLIENGNDVYLHARNKEKAIYLKNKLPQAKNVLIGDLGKRSEVIRLSKEINKLGQLNTIIHNAGVYSSNNELIFKVNVLAPYIMSSLIRIPKKIIFTSSNMHLGASLVIDQIEKDTDYSSSKLQVLLLAKSIARLHKNTIVTTVDPGWVPTRMGGSQATDSLIQGYSTQVYLATLNNNAASGKYFYHLKETNYDVRVDNIDLQNKFLEKMYKITKLKI</sequence>
<dbReference type="Gene3D" id="3.40.50.720">
    <property type="entry name" value="NAD(P)-binding Rossmann-like Domain"/>
    <property type="match status" value="1"/>
</dbReference>
<dbReference type="InterPro" id="IPR036291">
    <property type="entry name" value="NAD(P)-bd_dom_sf"/>
</dbReference>
<proteinExistence type="inferred from homology"/>
<keyword evidence="4" id="KW-1185">Reference proteome</keyword>